<name>A0ABM3D6H0_SALSA</name>
<accession>A0ABM3D6H0</accession>
<organism evidence="2 3">
    <name type="scientific">Salmo salar</name>
    <name type="common">Atlantic salmon</name>
    <dbReference type="NCBI Taxonomy" id="8030"/>
    <lineage>
        <taxon>Eukaryota</taxon>
        <taxon>Metazoa</taxon>
        <taxon>Chordata</taxon>
        <taxon>Craniata</taxon>
        <taxon>Vertebrata</taxon>
        <taxon>Euteleostomi</taxon>
        <taxon>Actinopterygii</taxon>
        <taxon>Neopterygii</taxon>
        <taxon>Teleostei</taxon>
        <taxon>Protacanthopterygii</taxon>
        <taxon>Salmoniformes</taxon>
        <taxon>Salmonidae</taxon>
        <taxon>Salmoninae</taxon>
        <taxon>Salmo</taxon>
    </lineage>
</organism>
<protein>
    <submittedName>
        <fullName evidence="3">MutS protein homolog 5-like</fullName>
    </submittedName>
</protein>
<sequence length="91" mass="10421">MNREEEEEEESHEVLLSVFAQHVQLGLCFYDSRDFTLHYMPDTSDNHKLQLLARVVQEVSPHVIMTPTTHPECRSPSGVQPSQVLSRHPAP</sequence>
<feature type="non-terminal residue" evidence="3">
    <location>
        <position position="91"/>
    </location>
</feature>
<evidence type="ECO:0000313" key="3">
    <source>
        <dbReference type="RefSeq" id="XP_045554403.1"/>
    </source>
</evidence>
<evidence type="ECO:0000256" key="1">
    <source>
        <dbReference type="SAM" id="MobiDB-lite"/>
    </source>
</evidence>
<proteinExistence type="predicted"/>
<dbReference type="RefSeq" id="XP_045554403.1">
    <property type="nucleotide sequence ID" value="XM_045698447.1"/>
</dbReference>
<dbReference type="Proteomes" id="UP001652741">
    <property type="component" value="Chromosome ssa02"/>
</dbReference>
<dbReference type="GeneID" id="123727971"/>
<evidence type="ECO:0000313" key="2">
    <source>
        <dbReference type="Proteomes" id="UP001652741"/>
    </source>
</evidence>
<reference evidence="3" key="1">
    <citation type="submission" date="2025-08" db="UniProtKB">
        <authorList>
            <consortium name="RefSeq"/>
        </authorList>
    </citation>
    <scope>IDENTIFICATION</scope>
</reference>
<keyword evidence="2" id="KW-1185">Reference proteome</keyword>
<gene>
    <name evidence="3" type="primary">LOC123727971</name>
</gene>
<feature type="region of interest" description="Disordered" evidence="1">
    <location>
        <begin position="66"/>
        <end position="91"/>
    </location>
</feature>